<keyword evidence="2" id="KW-1185">Reference proteome</keyword>
<dbReference type="AlphaFoldDB" id="A0A3N4GSI3"/>
<dbReference type="RefSeq" id="WP_123925879.1">
    <property type="nucleotide sequence ID" value="NZ_JBPSDP010000012.1"/>
</dbReference>
<name>A0A3N4GSI3_9ACTN</name>
<dbReference type="Proteomes" id="UP000267536">
    <property type="component" value="Unassembled WGS sequence"/>
</dbReference>
<evidence type="ECO:0000313" key="1">
    <source>
        <dbReference type="EMBL" id="RPA65933.1"/>
    </source>
</evidence>
<reference evidence="1 2" key="1">
    <citation type="submission" date="2018-11" db="EMBL/GenBank/DDBJ databases">
        <title>Draft genome sequence of Gordonia sp. RS15-1S isolated from rice stems.</title>
        <authorList>
            <person name="Muangham S."/>
        </authorList>
    </citation>
    <scope>NUCLEOTIDE SEQUENCE [LARGE SCALE GENOMIC DNA]</scope>
    <source>
        <strain evidence="1 2">RS15-1S</strain>
    </source>
</reference>
<gene>
    <name evidence="1" type="ORF">EF294_04215</name>
</gene>
<comment type="caution">
    <text evidence="1">The sequence shown here is derived from an EMBL/GenBank/DDBJ whole genome shotgun (WGS) entry which is preliminary data.</text>
</comment>
<proteinExistence type="predicted"/>
<accession>A0A3N4GSI3</accession>
<dbReference type="OrthoDB" id="4547771at2"/>
<evidence type="ECO:0000313" key="2">
    <source>
        <dbReference type="Proteomes" id="UP000267536"/>
    </source>
</evidence>
<dbReference type="EMBL" id="RKMH01000002">
    <property type="protein sequence ID" value="RPA65933.1"/>
    <property type="molecule type" value="Genomic_DNA"/>
</dbReference>
<sequence>MFRDEVTARYADELTDMDRAEFEDAVSRETERLNAEFAALQADLETQLRDEARARLGRPLEYVETVSVLSHARQRASEQVRSQLWEGYVPAPLADEDDPELNVVDTIEVSAETEALVERVWPYASPAWQVSAELIVEMRIADGLPIPTASGHPLATMLAAIVDQDIAHDIDVLSRARRTKT</sequence>
<protein>
    <submittedName>
        <fullName evidence="1">Uncharacterized protein</fullName>
    </submittedName>
</protein>
<organism evidence="1 2">
    <name type="scientific">Gordonia oryzae</name>
    <dbReference type="NCBI Taxonomy" id="2487349"/>
    <lineage>
        <taxon>Bacteria</taxon>
        <taxon>Bacillati</taxon>
        <taxon>Actinomycetota</taxon>
        <taxon>Actinomycetes</taxon>
        <taxon>Mycobacteriales</taxon>
        <taxon>Gordoniaceae</taxon>
        <taxon>Gordonia</taxon>
    </lineage>
</organism>